<reference evidence="17 18" key="1">
    <citation type="submission" date="2020-12" db="EMBL/GenBank/DDBJ databases">
        <title>FDA dAtabase for Regulatory Grade micrObial Sequences (FDA-ARGOS): Supporting development and validation of Infectious Disease Dx tests.</title>
        <authorList>
            <person name="Sproer C."/>
            <person name="Gronow S."/>
            <person name="Severitt S."/>
            <person name="Schroder I."/>
            <person name="Tallon L."/>
            <person name="Sadzewicz L."/>
            <person name="Zhao X."/>
            <person name="Boylan J."/>
            <person name="Ott S."/>
            <person name="Bowen H."/>
            <person name="Vavikolanu K."/>
            <person name="Mehta A."/>
            <person name="Aluvathingal J."/>
            <person name="Nadendla S."/>
            <person name="Lowell S."/>
            <person name="Myers T."/>
            <person name="Yan Y."/>
            <person name="Sichtig H."/>
        </authorList>
    </citation>
    <scope>NUCLEOTIDE SEQUENCE [LARGE SCALE GENOMIC DNA]</scope>
    <source>
        <strain evidence="17 18">FDAARGOS_909</strain>
    </source>
</reference>
<dbReference type="InterPro" id="IPR012910">
    <property type="entry name" value="Plug_dom"/>
</dbReference>
<dbReference type="EMBL" id="CP065668">
    <property type="protein sequence ID" value="QPS08175.1"/>
    <property type="molecule type" value="Genomic_DNA"/>
</dbReference>
<feature type="chain" id="PRO_5032626529" evidence="14">
    <location>
        <begin position="33"/>
        <end position="724"/>
    </location>
</feature>
<keyword evidence="9 12" id="KW-0472">Membrane</keyword>
<evidence type="ECO:0000256" key="6">
    <source>
        <dbReference type="ARBA" id="ARBA00022729"/>
    </source>
</evidence>
<keyword evidence="5 12" id="KW-0812">Transmembrane</keyword>
<dbReference type="InterPro" id="IPR039426">
    <property type="entry name" value="TonB-dep_rcpt-like"/>
</dbReference>
<protein>
    <submittedName>
        <fullName evidence="17">TonB-dependent receptor</fullName>
    </submittedName>
</protein>
<evidence type="ECO:0000256" key="9">
    <source>
        <dbReference type="ARBA" id="ARBA00023136"/>
    </source>
</evidence>
<evidence type="ECO:0000259" key="15">
    <source>
        <dbReference type="Pfam" id="PF00593"/>
    </source>
</evidence>
<dbReference type="GO" id="GO:0009279">
    <property type="term" value="C:cell outer membrane"/>
    <property type="evidence" value="ECO:0007669"/>
    <property type="project" value="UniProtKB-SubCell"/>
</dbReference>
<evidence type="ECO:0000256" key="13">
    <source>
        <dbReference type="RuleBase" id="RU003357"/>
    </source>
</evidence>
<dbReference type="PANTHER" id="PTHR30069">
    <property type="entry name" value="TONB-DEPENDENT OUTER MEMBRANE RECEPTOR"/>
    <property type="match status" value="1"/>
</dbReference>
<evidence type="ECO:0000256" key="4">
    <source>
        <dbReference type="ARBA" id="ARBA00022452"/>
    </source>
</evidence>
<dbReference type="Pfam" id="PF00593">
    <property type="entry name" value="TonB_dep_Rec_b-barrel"/>
    <property type="match status" value="1"/>
</dbReference>
<evidence type="ECO:0000256" key="14">
    <source>
        <dbReference type="SAM" id="SignalP"/>
    </source>
</evidence>
<keyword evidence="6 14" id="KW-0732">Signal</keyword>
<keyword evidence="8 13" id="KW-0798">TonB box</keyword>
<evidence type="ECO:0000256" key="11">
    <source>
        <dbReference type="ARBA" id="ARBA00023237"/>
    </source>
</evidence>
<proteinExistence type="inferred from homology"/>
<feature type="domain" description="TonB-dependent receptor plug" evidence="16">
    <location>
        <begin position="59"/>
        <end position="172"/>
    </location>
</feature>
<organism evidence="17 18">
    <name type="scientific">Delftia acidovorans</name>
    <name type="common">Pseudomonas acidovorans</name>
    <name type="synonym">Comamonas acidovorans</name>
    <dbReference type="NCBI Taxonomy" id="80866"/>
    <lineage>
        <taxon>Bacteria</taxon>
        <taxon>Pseudomonadati</taxon>
        <taxon>Pseudomonadota</taxon>
        <taxon>Betaproteobacteria</taxon>
        <taxon>Burkholderiales</taxon>
        <taxon>Comamonadaceae</taxon>
        <taxon>Delftia</taxon>
    </lineage>
</organism>
<accession>A0A7T2S3B9</accession>
<evidence type="ECO:0000256" key="12">
    <source>
        <dbReference type="PROSITE-ProRule" id="PRU01360"/>
    </source>
</evidence>
<dbReference type="GO" id="GO:0044718">
    <property type="term" value="P:siderophore transmembrane transport"/>
    <property type="evidence" value="ECO:0007669"/>
    <property type="project" value="TreeGrafter"/>
</dbReference>
<keyword evidence="10 17" id="KW-0675">Receptor</keyword>
<dbReference type="AlphaFoldDB" id="A0A7T2S3B9"/>
<evidence type="ECO:0000256" key="5">
    <source>
        <dbReference type="ARBA" id="ARBA00022692"/>
    </source>
</evidence>
<dbReference type="Proteomes" id="UP000594778">
    <property type="component" value="Chromosome"/>
</dbReference>
<dbReference type="GO" id="GO:0015344">
    <property type="term" value="F:siderophore uptake transmembrane transporter activity"/>
    <property type="evidence" value="ECO:0007669"/>
    <property type="project" value="TreeGrafter"/>
</dbReference>
<evidence type="ECO:0000256" key="2">
    <source>
        <dbReference type="ARBA" id="ARBA00009810"/>
    </source>
</evidence>
<gene>
    <name evidence="17" type="ORF">I6G66_28610</name>
</gene>
<dbReference type="RefSeq" id="WP_183020866.1">
    <property type="nucleotide sequence ID" value="NZ_CP065668.1"/>
</dbReference>
<evidence type="ECO:0000259" key="16">
    <source>
        <dbReference type="Pfam" id="PF07715"/>
    </source>
</evidence>
<comment type="subcellular location">
    <subcellularLocation>
        <location evidence="1 12">Cell outer membrane</location>
        <topology evidence="1 12">Multi-pass membrane protein</topology>
    </subcellularLocation>
</comment>
<dbReference type="Gene3D" id="2.40.170.20">
    <property type="entry name" value="TonB-dependent receptor, beta-barrel domain"/>
    <property type="match status" value="1"/>
</dbReference>
<dbReference type="InterPro" id="IPR037066">
    <property type="entry name" value="Plug_dom_sf"/>
</dbReference>
<dbReference type="SUPFAM" id="SSF56935">
    <property type="entry name" value="Porins"/>
    <property type="match status" value="1"/>
</dbReference>
<evidence type="ECO:0000313" key="18">
    <source>
        <dbReference type="Proteomes" id="UP000594778"/>
    </source>
</evidence>
<feature type="signal peptide" evidence="14">
    <location>
        <begin position="1"/>
        <end position="32"/>
    </location>
</feature>
<evidence type="ECO:0000256" key="7">
    <source>
        <dbReference type="ARBA" id="ARBA00023065"/>
    </source>
</evidence>
<keyword evidence="4 12" id="KW-1134">Transmembrane beta strand</keyword>
<evidence type="ECO:0000256" key="3">
    <source>
        <dbReference type="ARBA" id="ARBA00022448"/>
    </source>
</evidence>
<dbReference type="Pfam" id="PF07715">
    <property type="entry name" value="Plug"/>
    <property type="match status" value="1"/>
</dbReference>
<keyword evidence="11 12" id="KW-0998">Cell outer membrane</keyword>
<dbReference type="InterPro" id="IPR000531">
    <property type="entry name" value="Beta-barrel_TonB"/>
</dbReference>
<feature type="domain" description="TonB-dependent receptor-like beta-barrel" evidence="15">
    <location>
        <begin position="265"/>
        <end position="681"/>
    </location>
</feature>
<dbReference type="PANTHER" id="PTHR30069:SF53">
    <property type="entry name" value="COLICIN I RECEPTOR-RELATED"/>
    <property type="match status" value="1"/>
</dbReference>
<dbReference type="Gene3D" id="2.170.130.10">
    <property type="entry name" value="TonB-dependent receptor, plug domain"/>
    <property type="match status" value="1"/>
</dbReference>
<dbReference type="CDD" id="cd01347">
    <property type="entry name" value="ligand_gated_channel"/>
    <property type="match status" value="1"/>
</dbReference>
<evidence type="ECO:0000256" key="1">
    <source>
        <dbReference type="ARBA" id="ARBA00004571"/>
    </source>
</evidence>
<sequence length="724" mass="78638">MSYRDLRGVLPSRPSHLALVVAAVCASGAVSAQTATGNAALATELREVVVSASGFEQDIKEAPASITVIPREELAKGRFGSLTDALESVEGIDVGAAAGKTGGLNISIRGMPSDYTLVLIDGRRQNSAGNVTPNGFGETQTSFMPPIGAIERIEVIRGPMSTLYGSDAMGGVINIITRKVGKTWTGSVSADYTLQQESEFGDVKTGKFYLSGPIKEELLGLSVWGSMQRRDASDIFMPANNGVAPVTMGGNPVKSDVDSLGLRLALTPNRYHDITLDIDAGRQTYDNSRGQLGTLGLQGGYGPEQKYNRDQFTLAHTGRYGFGTWDTSFMVNRTETLGRTIPPGTPGATPGAARTLEVESKVLDSKLVLPWGSHLTTLGGQWWDAEMKDGVAPNKFTFTQKALFAEDEWSLTDAFKLTLGARYDRHSLFGGKLSPRIYGVWNAAPQWTVKGGISNGYKTPRVEQLAPGINGFGQQGRLPLVGSPNLKPETSRTTELGVYFDSPTGFAGSATVFNNEFKDKITSGPGLLNCSFEAAPGRPGCVDFGKWPNVDTFGQSINVDEAVTRGLELSTRVPLAQGWNATANYTFTKSEQKSGPNQGHPLTDTPRHALNARLNWAPSAQWNLWLRAEYRSERFRDPGTSAGSQAAKAVLGDFKPYTQFHLGGSYRVNKQFTINAAIYNLFNKDFLDYQPYTVPGQRPTVEWRNRYVNNMEGRRLWVSANYEF</sequence>
<dbReference type="PROSITE" id="PS52016">
    <property type="entry name" value="TONB_DEPENDENT_REC_3"/>
    <property type="match status" value="1"/>
</dbReference>
<name>A0A7T2S3B9_DELAC</name>
<keyword evidence="3 12" id="KW-0813">Transport</keyword>
<evidence type="ECO:0000256" key="8">
    <source>
        <dbReference type="ARBA" id="ARBA00023077"/>
    </source>
</evidence>
<keyword evidence="7" id="KW-0406">Ion transport</keyword>
<dbReference type="InterPro" id="IPR036942">
    <property type="entry name" value="Beta-barrel_TonB_sf"/>
</dbReference>
<evidence type="ECO:0000256" key="10">
    <source>
        <dbReference type="ARBA" id="ARBA00023170"/>
    </source>
</evidence>
<evidence type="ECO:0000313" key="17">
    <source>
        <dbReference type="EMBL" id="QPS08175.1"/>
    </source>
</evidence>
<comment type="similarity">
    <text evidence="2 12 13">Belongs to the TonB-dependent receptor family.</text>
</comment>